<feature type="compositionally biased region" description="Basic and acidic residues" evidence="1">
    <location>
        <begin position="67"/>
        <end position="76"/>
    </location>
</feature>
<feature type="compositionally biased region" description="Basic residues" evidence="1">
    <location>
        <begin position="405"/>
        <end position="418"/>
    </location>
</feature>
<sequence>MGRQYRQRNPRPRRSLRNGRAGAIRGPLRLTVRRRRRGLHGSPPEVPRTVRGQGRLSRQRSGGRPTHARDAAESRRHQQPFRPRPGSGRAGRGGRRRRFRRALHAAPPARARPVRARVRGRRGRRRHLVLEPLPGRALRCGEHAVLLLLLRGAAAGVALVGTLLGAAGDPALREPRRRPLRPPPRHTLRDPRRRRDLGRGGGAVDGGDGSRRPDHGALLRHGDGVPFGRAAAGHPRPLLLRWRHVPHGPLAARGRGLHRPPRRRDRHRLLRHPGDPGHRRAGGTRHGVPAHAQLQHPLAQQADGRGLRGPLEVGLQGAAAEGARDAERHPLRPEPEVRDGGGGGRAAAGVRGALAGRRHRLHGRLLGPRHQRRVQPHGGGVRARPDPLHRQRPRRGRSAAAAQPPHRHQAHLRGQRLL</sequence>
<keyword evidence="2" id="KW-1133">Transmembrane helix</keyword>
<dbReference type="EMBL" id="CADCTL010000066">
    <property type="protein sequence ID" value="CAA9225702.1"/>
    <property type="molecule type" value="Genomic_DNA"/>
</dbReference>
<protein>
    <submittedName>
        <fullName evidence="3">Uncharacterized protein</fullName>
    </submittedName>
</protein>
<feature type="compositionally biased region" description="Basic residues" evidence="1">
    <location>
        <begin position="255"/>
        <end position="271"/>
    </location>
</feature>
<evidence type="ECO:0000256" key="2">
    <source>
        <dbReference type="SAM" id="Phobius"/>
    </source>
</evidence>
<feature type="compositionally biased region" description="Basic residues" evidence="1">
    <location>
        <begin position="92"/>
        <end position="103"/>
    </location>
</feature>
<feature type="transmembrane region" description="Helical" evidence="2">
    <location>
        <begin position="145"/>
        <end position="168"/>
    </location>
</feature>
<feature type="compositionally biased region" description="Basic and acidic residues" evidence="1">
    <location>
        <begin position="322"/>
        <end position="339"/>
    </location>
</feature>
<organism evidence="3">
    <name type="scientific">uncultured Acetobacteraceae bacterium</name>
    <dbReference type="NCBI Taxonomy" id="169975"/>
    <lineage>
        <taxon>Bacteria</taxon>
        <taxon>Pseudomonadati</taxon>
        <taxon>Pseudomonadota</taxon>
        <taxon>Alphaproteobacteria</taxon>
        <taxon>Acetobacterales</taxon>
        <taxon>Acetobacteraceae</taxon>
        <taxon>environmental samples</taxon>
    </lineage>
</organism>
<gene>
    <name evidence="3" type="ORF">AVDCRST_MAG04-853</name>
</gene>
<feature type="region of interest" description="Disordered" evidence="1">
    <location>
        <begin position="1"/>
        <end position="121"/>
    </location>
</feature>
<keyword evidence="2" id="KW-0472">Membrane</keyword>
<feature type="compositionally biased region" description="Basic residues" evidence="1">
    <location>
        <begin position="175"/>
        <end position="196"/>
    </location>
</feature>
<feature type="region of interest" description="Disordered" evidence="1">
    <location>
        <begin position="317"/>
        <end position="348"/>
    </location>
</feature>
<feature type="compositionally biased region" description="Basic and acidic residues" evidence="1">
    <location>
        <begin position="208"/>
        <end position="223"/>
    </location>
</feature>
<name>A0A6J4HIF3_9PROT</name>
<accession>A0A6J4HIF3</accession>
<reference evidence="3" key="1">
    <citation type="submission" date="2020-02" db="EMBL/GenBank/DDBJ databases">
        <authorList>
            <person name="Meier V. D."/>
        </authorList>
    </citation>
    <scope>NUCLEOTIDE SEQUENCE</scope>
    <source>
        <strain evidence="3">AVDCRST_MAG04</strain>
    </source>
</reference>
<feature type="compositionally biased region" description="Basic residues" evidence="1">
    <location>
        <begin position="361"/>
        <end position="375"/>
    </location>
</feature>
<feature type="compositionally biased region" description="Basic residues" evidence="1">
    <location>
        <begin position="112"/>
        <end position="121"/>
    </location>
</feature>
<keyword evidence="2" id="KW-0812">Transmembrane</keyword>
<evidence type="ECO:0000256" key="1">
    <source>
        <dbReference type="SAM" id="MobiDB-lite"/>
    </source>
</evidence>
<dbReference type="AlphaFoldDB" id="A0A6J4HIF3"/>
<feature type="region of interest" description="Disordered" evidence="1">
    <location>
        <begin position="169"/>
        <end position="223"/>
    </location>
</feature>
<evidence type="ECO:0000313" key="3">
    <source>
        <dbReference type="EMBL" id="CAA9225702.1"/>
    </source>
</evidence>
<feature type="compositionally biased region" description="Low complexity" evidence="1">
    <location>
        <begin position="51"/>
        <end position="64"/>
    </location>
</feature>
<feature type="compositionally biased region" description="Basic residues" evidence="1">
    <location>
        <begin position="1"/>
        <end position="17"/>
    </location>
</feature>
<feature type="region of interest" description="Disordered" evidence="1">
    <location>
        <begin position="361"/>
        <end position="418"/>
    </location>
</feature>
<feature type="region of interest" description="Disordered" evidence="1">
    <location>
        <begin position="249"/>
        <end position="287"/>
    </location>
</feature>
<proteinExistence type="predicted"/>